<evidence type="ECO:0000256" key="7">
    <source>
        <dbReference type="SAM" id="SignalP"/>
    </source>
</evidence>
<dbReference type="PANTHER" id="PTHR31080">
    <property type="entry name" value="PECTINESTERASE INHIBITOR-LIKE"/>
    <property type="match status" value="1"/>
</dbReference>
<evidence type="ECO:0000259" key="8">
    <source>
        <dbReference type="SMART" id="SM00856"/>
    </source>
</evidence>
<evidence type="ECO:0000313" key="9">
    <source>
        <dbReference type="EMBL" id="KAK9914059.1"/>
    </source>
</evidence>
<keyword evidence="2" id="KW-0052">Apoplast</keyword>
<feature type="chain" id="PRO_5043822488" description="Pectinesterase inhibitor domain-containing protein" evidence="7">
    <location>
        <begin position="23"/>
        <end position="191"/>
    </location>
</feature>
<dbReference type="SUPFAM" id="SSF101148">
    <property type="entry name" value="Plant invertase/pectin methylesterase inhibitor"/>
    <property type="match status" value="1"/>
</dbReference>
<keyword evidence="3" id="KW-0964">Secreted</keyword>
<evidence type="ECO:0000256" key="6">
    <source>
        <dbReference type="ARBA" id="ARBA00038471"/>
    </source>
</evidence>
<comment type="similarity">
    <text evidence="6">Belongs to the PMEI family.</text>
</comment>
<dbReference type="PANTHER" id="PTHR31080:SF15">
    <property type="entry name" value="INVERTASE"/>
    <property type="match status" value="1"/>
</dbReference>
<evidence type="ECO:0000256" key="5">
    <source>
        <dbReference type="ARBA" id="ARBA00023157"/>
    </source>
</evidence>
<evidence type="ECO:0000256" key="3">
    <source>
        <dbReference type="ARBA" id="ARBA00022525"/>
    </source>
</evidence>
<evidence type="ECO:0000313" key="10">
    <source>
        <dbReference type="Proteomes" id="UP001457282"/>
    </source>
</evidence>
<sequence>MGALTFLFTLLLLIIMMSATMAATSSSQTYNTYVKTACNSTTYPQICYKSLSSYASSIKSNPQKLCNYALSVTLKAARNASSTVSELSKKKGLTQAEVGVVKDCIENIKDSVDELKQSVTAMSNLGGADIKYQLDDIKTWVSASLTDEDTCTEGFDEQKVSTTVKNTINKSIVTVARLASNALSLIDSLNY</sequence>
<name>A0AAW1W430_RUBAR</name>
<evidence type="ECO:0000256" key="1">
    <source>
        <dbReference type="ARBA" id="ARBA00004271"/>
    </source>
</evidence>
<keyword evidence="4 7" id="KW-0732">Signal</keyword>
<feature type="signal peptide" evidence="7">
    <location>
        <begin position="1"/>
        <end position="22"/>
    </location>
</feature>
<proteinExistence type="inferred from homology"/>
<dbReference type="InterPro" id="IPR006501">
    <property type="entry name" value="Pectinesterase_inhib_dom"/>
</dbReference>
<reference evidence="9 10" key="1">
    <citation type="journal article" date="2023" name="G3 (Bethesda)">
        <title>A chromosome-length genome assembly and annotation of blackberry (Rubus argutus, cv. 'Hillquist').</title>
        <authorList>
            <person name="Bruna T."/>
            <person name="Aryal R."/>
            <person name="Dudchenko O."/>
            <person name="Sargent D.J."/>
            <person name="Mead D."/>
            <person name="Buti M."/>
            <person name="Cavallini A."/>
            <person name="Hytonen T."/>
            <person name="Andres J."/>
            <person name="Pham M."/>
            <person name="Weisz D."/>
            <person name="Mascagni F."/>
            <person name="Usai G."/>
            <person name="Natali L."/>
            <person name="Bassil N."/>
            <person name="Fernandez G.E."/>
            <person name="Lomsadze A."/>
            <person name="Armour M."/>
            <person name="Olukolu B."/>
            <person name="Poorten T."/>
            <person name="Britton C."/>
            <person name="Davik J."/>
            <person name="Ashrafi H."/>
            <person name="Aiden E.L."/>
            <person name="Borodovsky M."/>
            <person name="Worthington M."/>
        </authorList>
    </citation>
    <scope>NUCLEOTIDE SEQUENCE [LARGE SCALE GENOMIC DNA]</scope>
    <source>
        <strain evidence="9">PI 553951</strain>
    </source>
</reference>
<dbReference type="Pfam" id="PF04043">
    <property type="entry name" value="PMEI"/>
    <property type="match status" value="1"/>
</dbReference>
<evidence type="ECO:0000256" key="2">
    <source>
        <dbReference type="ARBA" id="ARBA00022523"/>
    </source>
</evidence>
<organism evidence="9 10">
    <name type="scientific">Rubus argutus</name>
    <name type="common">Southern blackberry</name>
    <dbReference type="NCBI Taxonomy" id="59490"/>
    <lineage>
        <taxon>Eukaryota</taxon>
        <taxon>Viridiplantae</taxon>
        <taxon>Streptophyta</taxon>
        <taxon>Embryophyta</taxon>
        <taxon>Tracheophyta</taxon>
        <taxon>Spermatophyta</taxon>
        <taxon>Magnoliopsida</taxon>
        <taxon>eudicotyledons</taxon>
        <taxon>Gunneridae</taxon>
        <taxon>Pentapetalae</taxon>
        <taxon>rosids</taxon>
        <taxon>fabids</taxon>
        <taxon>Rosales</taxon>
        <taxon>Rosaceae</taxon>
        <taxon>Rosoideae</taxon>
        <taxon>Rosoideae incertae sedis</taxon>
        <taxon>Rubus</taxon>
    </lineage>
</organism>
<dbReference type="AlphaFoldDB" id="A0AAW1W430"/>
<comment type="subcellular location">
    <subcellularLocation>
        <location evidence="1">Secreted</location>
        <location evidence="1">Extracellular space</location>
        <location evidence="1">Apoplast</location>
    </subcellularLocation>
</comment>
<dbReference type="Gene3D" id="1.20.140.40">
    <property type="entry name" value="Invertase/pectin methylesterase inhibitor family protein"/>
    <property type="match status" value="1"/>
</dbReference>
<gene>
    <name evidence="9" type="ORF">M0R45_037857</name>
</gene>
<dbReference type="FunFam" id="1.20.140.40:FF:000006">
    <property type="entry name" value="Pectinesterase inhibitor 3"/>
    <property type="match status" value="1"/>
</dbReference>
<comment type="caution">
    <text evidence="9">The sequence shown here is derived from an EMBL/GenBank/DDBJ whole genome shotgun (WGS) entry which is preliminary data.</text>
</comment>
<evidence type="ECO:0000256" key="4">
    <source>
        <dbReference type="ARBA" id="ARBA00022729"/>
    </source>
</evidence>
<keyword evidence="10" id="KW-1185">Reference proteome</keyword>
<protein>
    <recommendedName>
        <fullName evidence="8">Pectinesterase inhibitor domain-containing protein</fullName>
    </recommendedName>
</protein>
<feature type="domain" description="Pectinesterase inhibitor" evidence="8">
    <location>
        <begin position="29"/>
        <end position="185"/>
    </location>
</feature>
<keyword evidence="5" id="KW-1015">Disulfide bond</keyword>
<dbReference type="GO" id="GO:0004857">
    <property type="term" value="F:enzyme inhibitor activity"/>
    <property type="evidence" value="ECO:0007669"/>
    <property type="project" value="InterPro"/>
</dbReference>
<dbReference type="Proteomes" id="UP001457282">
    <property type="component" value="Unassembled WGS sequence"/>
</dbReference>
<dbReference type="SMART" id="SM00856">
    <property type="entry name" value="PMEI"/>
    <property type="match status" value="1"/>
</dbReference>
<dbReference type="NCBIfam" id="TIGR01614">
    <property type="entry name" value="PME_inhib"/>
    <property type="match status" value="1"/>
</dbReference>
<accession>A0AAW1W430</accession>
<dbReference type="InterPro" id="IPR051955">
    <property type="entry name" value="PME_Inhibitor"/>
</dbReference>
<dbReference type="GO" id="GO:0048046">
    <property type="term" value="C:apoplast"/>
    <property type="evidence" value="ECO:0007669"/>
    <property type="project" value="UniProtKB-SubCell"/>
</dbReference>
<dbReference type="InterPro" id="IPR035513">
    <property type="entry name" value="Invertase/methylesterase_inhib"/>
</dbReference>
<dbReference type="EMBL" id="JBEDUW010000007">
    <property type="protein sequence ID" value="KAK9914059.1"/>
    <property type="molecule type" value="Genomic_DNA"/>
</dbReference>
<dbReference type="CDD" id="cd15798">
    <property type="entry name" value="PMEI-like_3"/>
    <property type="match status" value="1"/>
</dbReference>